<dbReference type="GO" id="GO:0005774">
    <property type="term" value="C:vacuolar membrane"/>
    <property type="evidence" value="ECO:0007669"/>
    <property type="project" value="UniProtKB-SubCell"/>
</dbReference>
<dbReference type="InterPro" id="IPR044738">
    <property type="entry name" value="Atg22"/>
</dbReference>
<keyword evidence="3 10" id="KW-0813">Transport</keyword>
<feature type="transmembrane region" description="Helical" evidence="10">
    <location>
        <begin position="121"/>
        <end position="143"/>
    </location>
</feature>
<keyword evidence="7 10" id="KW-1133">Transmembrane helix</keyword>
<feature type="transmembrane region" description="Helical" evidence="10">
    <location>
        <begin position="252"/>
        <end position="269"/>
    </location>
</feature>
<feature type="compositionally biased region" description="Pro residues" evidence="11">
    <location>
        <begin position="1"/>
        <end position="10"/>
    </location>
</feature>
<dbReference type="PANTHER" id="PTHR23519">
    <property type="entry name" value="AUTOPHAGY-RELATED PROTEIN 22"/>
    <property type="match status" value="1"/>
</dbReference>
<dbReference type="InterPro" id="IPR050495">
    <property type="entry name" value="ATG22/LtaA_families"/>
</dbReference>
<dbReference type="EMBL" id="MU151308">
    <property type="protein sequence ID" value="KAF9445326.1"/>
    <property type="molecule type" value="Genomic_DNA"/>
</dbReference>
<feature type="transmembrane region" description="Helical" evidence="10">
    <location>
        <begin position="433"/>
        <end position="450"/>
    </location>
</feature>
<evidence type="ECO:0000256" key="4">
    <source>
        <dbReference type="ARBA" id="ARBA00022554"/>
    </source>
</evidence>
<dbReference type="Proteomes" id="UP000807342">
    <property type="component" value="Unassembled WGS sequence"/>
</dbReference>
<dbReference type="InterPro" id="IPR024671">
    <property type="entry name" value="Atg22-like"/>
</dbReference>
<dbReference type="PANTHER" id="PTHR23519:SF4">
    <property type="entry name" value="AUTOPHAGY-RELATED PROTEIN"/>
    <property type="match status" value="1"/>
</dbReference>
<evidence type="ECO:0000256" key="1">
    <source>
        <dbReference type="ARBA" id="ARBA00004128"/>
    </source>
</evidence>
<organism evidence="12 13">
    <name type="scientific">Macrolepiota fuliginosa MF-IS2</name>
    <dbReference type="NCBI Taxonomy" id="1400762"/>
    <lineage>
        <taxon>Eukaryota</taxon>
        <taxon>Fungi</taxon>
        <taxon>Dikarya</taxon>
        <taxon>Basidiomycota</taxon>
        <taxon>Agaricomycotina</taxon>
        <taxon>Agaricomycetes</taxon>
        <taxon>Agaricomycetidae</taxon>
        <taxon>Agaricales</taxon>
        <taxon>Agaricineae</taxon>
        <taxon>Agaricaceae</taxon>
        <taxon>Macrolepiota</taxon>
    </lineage>
</organism>
<keyword evidence="9 10" id="KW-0472">Membrane</keyword>
<keyword evidence="5 10" id="KW-0812">Transmembrane</keyword>
<feature type="transmembrane region" description="Helical" evidence="10">
    <location>
        <begin position="334"/>
        <end position="356"/>
    </location>
</feature>
<feature type="region of interest" description="Disordered" evidence="11">
    <location>
        <begin position="1"/>
        <end position="21"/>
    </location>
</feature>
<dbReference type="Gene3D" id="1.20.1250.20">
    <property type="entry name" value="MFS general substrate transporter like domains"/>
    <property type="match status" value="1"/>
</dbReference>
<dbReference type="CDD" id="cd17483">
    <property type="entry name" value="MFS_Atg22_like"/>
    <property type="match status" value="1"/>
</dbReference>
<feature type="transmembrane region" description="Helical" evidence="10">
    <location>
        <begin position="371"/>
        <end position="390"/>
    </location>
</feature>
<gene>
    <name evidence="12" type="ORF">P691DRAFT_735136</name>
</gene>
<evidence type="ECO:0000256" key="3">
    <source>
        <dbReference type="ARBA" id="ARBA00022448"/>
    </source>
</evidence>
<sequence length="547" mass="61010">MPQTPSPEAPAPKSSSDDKVSVDIIASPDLDKAAHELERDSPVISPDLYNEPIVTRKELWSYYMYYNGDNGVGPLGFSMTLFQSLATAAGYDPVKGPGSSCLAPDTSGQCVLPWGGGTKAVASIVLIANGVSFAVMTLIFTTIGSAADYGTFGRWILFVVTCICWAAQFASMSLTEPSRWGLAMALFMVGFISYGATLVFFAAAFPRLARNTSHSRALREKYNAGEVSLEEYELEESLEKNRISNISTAHSNIGYIVILCLNLSLLIPQKDNPKVNNYCLVLINGYWVITGIWWFIFQQPRPGPSLPKGESYLTIGWKQIWLAMKQYKKLPYTFIYLFSFFLLADGLNTTGTLVSICQNDKFQFSFLQNTFLGLAQAITSTASTFGFWYIQRYWKISTKKMFVVTNVFTMLIPFWGMLGIWTTKVGYHNVWEFWAYNVVFGIFQAPYYSFSQTMMAELSPPGYDNMFFGLFGLSNRASSMIGPNVIQAIIDKSGNNWMGFPFLFALCVSASLVIWFAVDVGKGRRDAGKWAREAREKTGVVEELKND</sequence>
<protein>
    <recommendedName>
        <fullName evidence="10">Autophagy-related protein</fullName>
    </recommendedName>
</protein>
<evidence type="ECO:0000256" key="7">
    <source>
        <dbReference type="ARBA" id="ARBA00022989"/>
    </source>
</evidence>
<comment type="function">
    <text evidence="10">Vacuolar effluxer which mediate the efflux of amino acids resulting from autophagic degradation. The release of autophagic amino acids allows the maintenance of protein synthesis and viability during nitrogen starvation.</text>
</comment>
<feature type="transmembrane region" description="Helical" evidence="10">
    <location>
        <begin position="275"/>
        <end position="297"/>
    </location>
</feature>
<evidence type="ECO:0000256" key="6">
    <source>
        <dbReference type="ARBA" id="ARBA00022970"/>
    </source>
</evidence>
<dbReference type="AlphaFoldDB" id="A0A9P6BYM9"/>
<name>A0A9P6BYM9_9AGAR</name>
<keyword evidence="4 10" id="KW-0926">Vacuole</keyword>
<keyword evidence="13" id="KW-1185">Reference proteome</keyword>
<reference evidence="12" key="1">
    <citation type="submission" date="2020-11" db="EMBL/GenBank/DDBJ databases">
        <authorList>
            <consortium name="DOE Joint Genome Institute"/>
            <person name="Ahrendt S."/>
            <person name="Riley R."/>
            <person name="Andreopoulos W."/>
            <person name="Labutti K."/>
            <person name="Pangilinan J."/>
            <person name="Ruiz-Duenas F.J."/>
            <person name="Barrasa J.M."/>
            <person name="Sanchez-Garcia M."/>
            <person name="Camarero S."/>
            <person name="Miyauchi S."/>
            <person name="Serrano A."/>
            <person name="Linde D."/>
            <person name="Babiker R."/>
            <person name="Drula E."/>
            <person name="Ayuso-Fernandez I."/>
            <person name="Pacheco R."/>
            <person name="Padilla G."/>
            <person name="Ferreira P."/>
            <person name="Barriuso J."/>
            <person name="Kellner H."/>
            <person name="Castanera R."/>
            <person name="Alfaro M."/>
            <person name="Ramirez L."/>
            <person name="Pisabarro A.G."/>
            <person name="Kuo A."/>
            <person name="Tritt A."/>
            <person name="Lipzen A."/>
            <person name="He G."/>
            <person name="Yan M."/>
            <person name="Ng V."/>
            <person name="Cullen D."/>
            <person name="Martin F."/>
            <person name="Rosso M.-N."/>
            <person name="Henrissat B."/>
            <person name="Hibbett D."/>
            <person name="Martinez A.T."/>
            <person name="Grigoriev I.V."/>
        </authorList>
    </citation>
    <scope>NUCLEOTIDE SEQUENCE</scope>
    <source>
        <strain evidence="12">MF-IS2</strain>
    </source>
</reference>
<evidence type="ECO:0000313" key="12">
    <source>
        <dbReference type="EMBL" id="KAF9445326.1"/>
    </source>
</evidence>
<keyword evidence="6 10" id="KW-0029">Amino-acid transport</keyword>
<dbReference type="SUPFAM" id="SSF103473">
    <property type="entry name" value="MFS general substrate transporter"/>
    <property type="match status" value="1"/>
</dbReference>
<feature type="transmembrane region" description="Helical" evidence="10">
    <location>
        <begin position="180"/>
        <end position="205"/>
    </location>
</feature>
<dbReference type="InterPro" id="IPR036259">
    <property type="entry name" value="MFS_trans_sf"/>
</dbReference>
<feature type="transmembrane region" description="Helical" evidence="10">
    <location>
        <begin position="402"/>
        <end position="421"/>
    </location>
</feature>
<evidence type="ECO:0000256" key="2">
    <source>
        <dbReference type="ARBA" id="ARBA00006978"/>
    </source>
</evidence>
<dbReference type="Pfam" id="PF11700">
    <property type="entry name" value="ATG22"/>
    <property type="match status" value="1"/>
</dbReference>
<keyword evidence="8 10" id="KW-0072">Autophagy</keyword>
<comment type="caution">
    <text evidence="12">The sequence shown here is derived from an EMBL/GenBank/DDBJ whole genome shotgun (WGS) entry which is preliminary data.</text>
</comment>
<feature type="transmembrane region" description="Helical" evidence="10">
    <location>
        <begin position="498"/>
        <end position="518"/>
    </location>
</feature>
<evidence type="ECO:0000313" key="13">
    <source>
        <dbReference type="Proteomes" id="UP000807342"/>
    </source>
</evidence>
<comment type="similarity">
    <text evidence="2 10">Belongs to the ATG22 family.</text>
</comment>
<accession>A0A9P6BYM9</accession>
<evidence type="ECO:0000256" key="11">
    <source>
        <dbReference type="SAM" id="MobiDB-lite"/>
    </source>
</evidence>
<evidence type="ECO:0000256" key="9">
    <source>
        <dbReference type="ARBA" id="ARBA00023136"/>
    </source>
</evidence>
<evidence type="ECO:0000256" key="10">
    <source>
        <dbReference type="RuleBase" id="RU363073"/>
    </source>
</evidence>
<dbReference type="OrthoDB" id="42657at2759"/>
<dbReference type="GO" id="GO:0006914">
    <property type="term" value="P:autophagy"/>
    <property type="evidence" value="ECO:0007669"/>
    <property type="project" value="UniProtKB-KW"/>
</dbReference>
<evidence type="ECO:0000256" key="5">
    <source>
        <dbReference type="ARBA" id="ARBA00022692"/>
    </source>
</evidence>
<proteinExistence type="inferred from homology"/>
<dbReference type="GO" id="GO:0032974">
    <property type="term" value="P:amino acid transmembrane export from vacuole"/>
    <property type="evidence" value="ECO:0007669"/>
    <property type="project" value="InterPro"/>
</dbReference>
<comment type="subcellular location">
    <subcellularLocation>
        <location evidence="1 10">Vacuole membrane</location>
        <topology evidence="1 10">Multi-pass membrane protein</topology>
    </subcellularLocation>
</comment>
<feature type="transmembrane region" description="Helical" evidence="10">
    <location>
        <begin position="155"/>
        <end position="174"/>
    </location>
</feature>
<evidence type="ECO:0000256" key="8">
    <source>
        <dbReference type="ARBA" id="ARBA00023006"/>
    </source>
</evidence>